<feature type="domain" description="Zn(2)-C6 fungal-type" evidence="6">
    <location>
        <begin position="23"/>
        <end position="52"/>
    </location>
</feature>
<reference evidence="8" key="1">
    <citation type="submission" date="2023-03" db="EMBL/GenBank/DDBJ databases">
        <title>Massive genome expansion in bonnet fungi (Mycena s.s.) driven by repeated elements and novel gene families across ecological guilds.</title>
        <authorList>
            <consortium name="Lawrence Berkeley National Laboratory"/>
            <person name="Harder C.B."/>
            <person name="Miyauchi S."/>
            <person name="Viragh M."/>
            <person name="Kuo A."/>
            <person name="Thoen E."/>
            <person name="Andreopoulos B."/>
            <person name="Lu D."/>
            <person name="Skrede I."/>
            <person name="Drula E."/>
            <person name="Henrissat B."/>
            <person name="Morin E."/>
            <person name="Kohler A."/>
            <person name="Barry K."/>
            <person name="LaButti K."/>
            <person name="Morin E."/>
            <person name="Salamov A."/>
            <person name="Lipzen A."/>
            <person name="Mereny Z."/>
            <person name="Hegedus B."/>
            <person name="Baldrian P."/>
            <person name="Stursova M."/>
            <person name="Weitz H."/>
            <person name="Taylor A."/>
            <person name="Grigoriev I.V."/>
            <person name="Nagy L.G."/>
            <person name="Martin F."/>
            <person name="Kauserud H."/>
        </authorList>
    </citation>
    <scope>NUCLEOTIDE SEQUENCE</scope>
    <source>
        <strain evidence="8">9284</strain>
    </source>
</reference>
<keyword evidence="4" id="KW-0539">Nucleus</keyword>
<organism evidence="8 9">
    <name type="scientific">Roridomyces roridus</name>
    <dbReference type="NCBI Taxonomy" id="1738132"/>
    <lineage>
        <taxon>Eukaryota</taxon>
        <taxon>Fungi</taxon>
        <taxon>Dikarya</taxon>
        <taxon>Basidiomycota</taxon>
        <taxon>Agaricomycotina</taxon>
        <taxon>Agaricomycetes</taxon>
        <taxon>Agaricomycetidae</taxon>
        <taxon>Agaricales</taxon>
        <taxon>Marasmiineae</taxon>
        <taxon>Mycenaceae</taxon>
        <taxon>Roridomyces</taxon>
    </lineage>
</organism>
<accession>A0AAD7BYL8</accession>
<feature type="region of interest" description="Disordered" evidence="5">
    <location>
        <begin position="584"/>
        <end position="615"/>
    </location>
</feature>
<dbReference type="EMBL" id="JARKIF010000007">
    <property type="protein sequence ID" value="KAJ7634427.1"/>
    <property type="molecule type" value="Genomic_DNA"/>
</dbReference>
<keyword evidence="2" id="KW-0479">Metal-binding</keyword>
<dbReference type="GO" id="GO:0006351">
    <property type="term" value="P:DNA-templated transcription"/>
    <property type="evidence" value="ECO:0007669"/>
    <property type="project" value="InterPro"/>
</dbReference>
<proteinExistence type="predicted"/>
<evidence type="ECO:0000313" key="8">
    <source>
        <dbReference type="EMBL" id="KAJ7634427.1"/>
    </source>
</evidence>
<evidence type="ECO:0000256" key="5">
    <source>
        <dbReference type="SAM" id="MobiDB-lite"/>
    </source>
</evidence>
<dbReference type="Gene3D" id="4.10.240.10">
    <property type="entry name" value="Zn(2)-C6 fungal-type DNA-binding domain"/>
    <property type="match status" value="1"/>
</dbReference>
<name>A0AAD7BYL8_9AGAR</name>
<dbReference type="PANTHER" id="PTHR46910:SF3">
    <property type="entry name" value="HALOTOLERANCE PROTEIN 9-RELATED"/>
    <property type="match status" value="1"/>
</dbReference>
<dbReference type="GO" id="GO:0000981">
    <property type="term" value="F:DNA-binding transcription factor activity, RNA polymerase II-specific"/>
    <property type="evidence" value="ECO:0007669"/>
    <property type="project" value="InterPro"/>
</dbReference>
<dbReference type="CDD" id="cd00067">
    <property type="entry name" value="GAL4"/>
    <property type="match status" value="1"/>
</dbReference>
<evidence type="ECO:0000256" key="4">
    <source>
        <dbReference type="ARBA" id="ARBA00023242"/>
    </source>
</evidence>
<dbReference type="InterPro" id="IPR036864">
    <property type="entry name" value="Zn2-C6_fun-type_DNA-bd_sf"/>
</dbReference>
<dbReference type="EMBL" id="JARKIF010000032">
    <property type="protein sequence ID" value="KAJ7611856.1"/>
    <property type="molecule type" value="Genomic_DNA"/>
</dbReference>
<evidence type="ECO:0000313" key="7">
    <source>
        <dbReference type="EMBL" id="KAJ7611856.1"/>
    </source>
</evidence>
<dbReference type="Proteomes" id="UP001221142">
    <property type="component" value="Unassembled WGS sequence"/>
</dbReference>
<dbReference type="Pfam" id="PF04082">
    <property type="entry name" value="Fungal_trans"/>
    <property type="match status" value="1"/>
</dbReference>
<evidence type="ECO:0000256" key="3">
    <source>
        <dbReference type="ARBA" id="ARBA00023125"/>
    </source>
</evidence>
<dbReference type="SMART" id="SM00066">
    <property type="entry name" value="GAL4"/>
    <property type="match status" value="1"/>
</dbReference>
<dbReference type="SUPFAM" id="SSF57701">
    <property type="entry name" value="Zn2/Cys6 DNA-binding domain"/>
    <property type="match status" value="1"/>
</dbReference>
<keyword evidence="3" id="KW-0238">DNA-binding</keyword>
<dbReference type="GO" id="GO:0005634">
    <property type="term" value="C:nucleus"/>
    <property type="evidence" value="ECO:0007669"/>
    <property type="project" value="UniProtKB-SubCell"/>
</dbReference>
<evidence type="ECO:0000256" key="1">
    <source>
        <dbReference type="ARBA" id="ARBA00004123"/>
    </source>
</evidence>
<comment type="caution">
    <text evidence="8">The sequence shown here is derived from an EMBL/GenBank/DDBJ whole genome shotgun (WGS) entry which is preliminary data.</text>
</comment>
<dbReference type="CDD" id="cd12148">
    <property type="entry name" value="fungal_TF_MHR"/>
    <property type="match status" value="1"/>
</dbReference>
<dbReference type="InterPro" id="IPR007219">
    <property type="entry name" value="XnlR_reg_dom"/>
</dbReference>
<evidence type="ECO:0000259" key="6">
    <source>
        <dbReference type="PROSITE" id="PS50048"/>
    </source>
</evidence>
<protein>
    <submittedName>
        <fullName evidence="8">Fungal-specific transcription factor domain-containing protein</fullName>
    </submittedName>
</protein>
<dbReference type="PANTHER" id="PTHR46910">
    <property type="entry name" value="TRANSCRIPTION FACTOR PDR1"/>
    <property type="match status" value="1"/>
</dbReference>
<evidence type="ECO:0000313" key="9">
    <source>
        <dbReference type="Proteomes" id="UP001221142"/>
    </source>
</evidence>
<comment type="subcellular location">
    <subcellularLocation>
        <location evidence="1">Nucleus</location>
    </subcellularLocation>
</comment>
<gene>
    <name evidence="8" type="ORF">FB45DRAFT_908867</name>
    <name evidence="7" type="ORF">FB45DRAFT_941179</name>
</gene>
<dbReference type="PROSITE" id="PS00463">
    <property type="entry name" value="ZN2_CY6_FUNGAL_1"/>
    <property type="match status" value="1"/>
</dbReference>
<dbReference type="GO" id="GO:0003677">
    <property type="term" value="F:DNA binding"/>
    <property type="evidence" value="ECO:0007669"/>
    <property type="project" value="UniProtKB-KW"/>
</dbReference>
<dbReference type="InterPro" id="IPR050987">
    <property type="entry name" value="AtrR-like"/>
</dbReference>
<evidence type="ECO:0000256" key="2">
    <source>
        <dbReference type="ARBA" id="ARBA00022723"/>
    </source>
</evidence>
<dbReference type="InterPro" id="IPR001138">
    <property type="entry name" value="Zn2Cys6_DnaBD"/>
</dbReference>
<dbReference type="GO" id="GO:0008270">
    <property type="term" value="F:zinc ion binding"/>
    <property type="evidence" value="ECO:0007669"/>
    <property type="project" value="InterPro"/>
</dbReference>
<dbReference type="Pfam" id="PF00172">
    <property type="entry name" value="Zn_clus"/>
    <property type="match status" value="1"/>
</dbReference>
<dbReference type="SMART" id="SM00906">
    <property type="entry name" value="Fungal_trans"/>
    <property type="match status" value="1"/>
</dbReference>
<keyword evidence="9" id="KW-1185">Reference proteome</keyword>
<sequence length="615" mass="69759">MSTGDTKFVFVKDPAIKVKRRRACDTCRQRRRRCDGNEQCVHCIEHNLTCTYSKSAQKKGAVTVKEPRKAATDLDYIEILKIRLQQAETNLKYSCKTSIVLKLTKTLEIPFAPDPEDSLTPDQFAESFRSLSLEKPPGFQGQSSHAVLIKAAVSEKPQVRALPETGGRLWQKPWAKPWIMKPWHHHSTPFPDFPDDHLLKTLVSLYFTHFNSFLPLLNHPCFQYYIDDRRHMMDRSFATTLLLVCAIGSLYLPDAEDRKRLAWKWFNQTKLCGHSLHMKATTGDIQSYCLAAYFMSCTSNPRNAWSLIGFGIYLAQDIGAHRRKPSEPGITPDEEMEKRALWALVILEGQLNASLGRSPILDPTEIHVNLPSYIDGDNRHDLAFFNCLIKLYRIQSIILRFLYSSTVAPIRGQFADIRPVIDARPAVPPLQTTLNEWLASIPKRLHWDPDHLDGVGLDQSATLHCLYHHTRILIHRPFIPAMRSIPLTSPTTPICLSAARECIRIADIHRKRRPNSPPVFSQNPLFESAMVLLLEMWGQEIAEYMPNINTALDVLKSHSEHSHPSAEFYIDVLERLLEGEDDLGSTTLFESSPDSQDSGPAPTPETAPAIFSLSL</sequence>
<dbReference type="PROSITE" id="PS50048">
    <property type="entry name" value="ZN2_CY6_FUNGAL_2"/>
    <property type="match status" value="1"/>
</dbReference>
<feature type="compositionally biased region" description="Polar residues" evidence="5">
    <location>
        <begin position="585"/>
        <end position="598"/>
    </location>
</feature>
<dbReference type="AlphaFoldDB" id="A0AAD7BYL8"/>